<accession>A0A9W9R3E7</accession>
<organism evidence="1 2">
    <name type="scientific">Penicillium brevicompactum</name>
    <dbReference type="NCBI Taxonomy" id="5074"/>
    <lineage>
        <taxon>Eukaryota</taxon>
        <taxon>Fungi</taxon>
        <taxon>Dikarya</taxon>
        <taxon>Ascomycota</taxon>
        <taxon>Pezizomycotina</taxon>
        <taxon>Eurotiomycetes</taxon>
        <taxon>Eurotiomycetidae</taxon>
        <taxon>Eurotiales</taxon>
        <taxon>Aspergillaceae</taxon>
        <taxon>Penicillium</taxon>
    </lineage>
</organism>
<protein>
    <submittedName>
        <fullName evidence="1">Uncharacterized protein</fullName>
    </submittedName>
</protein>
<comment type="caution">
    <text evidence="1">The sequence shown here is derived from an EMBL/GenBank/DDBJ whole genome shotgun (WGS) entry which is preliminary data.</text>
</comment>
<evidence type="ECO:0000313" key="1">
    <source>
        <dbReference type="EMBL" id="KAJ5352200.1"/>
    </source>
</evidence>
<reference evidence="1" key="2">
    <citation type="journal article" date="2023" name="IMA Fungus">
        <title>Comparative genomic study of the Penicillium genus elucidates a diverse pangenome and 15 lateral gene transfer events.</title>
        <authorList>
            <person name="Petersen C."/>
            <person name="Sorensen T."/>
            <person name="Nielsen M.R."/>
            <person name="Sondergaard T.E."/>
            <person name="Sorensen J.L."/>
            <person name="Fitzpatrick D.A."/>
            <person name="Frisvad J.C."/>
            <person name="Nielsen K.L."/>
        </authorList>
    </citation>
    <scope>NUCLEOTIDE SEQUENCE</scope>
    <source>
        <strain evidence="1">IBT 35673</strain>
    </source>
</reference>
<gene>
    <name evidence="1" type="ORF">N7452_001174</name>
</gene>
<dbReference type="AlphaFoldDB" id="A0A9W9R3E7"/>
<reference evidence="1" key="1">
    <citation type="submission" date="2022-12" db="EMBL/GenBank/DDBJ databases">
        <authorList>
            <person name="Petersen C."/>
        </authorList>
    </citation>
    <scope>NUCLEOTIDE SEQUENCE</scope>
    <source>
        <strain evidence="1">IBT 35673</strain>
    </source>
</reference>
<dbReference type="Proteomes" id="UP001147695">
    <property type="component" value="Unassembled WGS sequence"/>
</dbReference>
<name>A0A9W9R3E7_PENBR</name>
<evidence type="ECO:0000313" key="2">
    <source>
        <dbReference type="Proteomes" id="UP001147695"/>
    </source>
</evidence>
<sequence>MDDELYTLEEAKRAEIRDDLPRILDEQRFLIEQVEDQTAFFLSKYHEMDLGLPEFLLEYLFVEITKDPKAGDQTKTREYEQEVDEIRRLGVVLDESCT</sequence>
<dbReference type="EMBL" id="JAPZBQ010000001">
    <property type="protein sequence ID" value="KAJ5352200.1"/>
    <property type="molecule type" value="Genomic_DNA"/>
</dbReference>
<proteinExistence type="predicted"/>